<dbReference type="CDD" id="cd11070">
    <property type="entry name" value="CYP56-like"/>
    <property type="match status" value="1"/>
</dbReference>
<comment type="caution">
    <text evidence="5">The sequence shown here is derived from an EMBL/GenBank/DDBJ whole genome shotgun (WGS) entry which is preliminary data.</text>
</comment>
<dbReference type="Gene3D" id="1.10.630.10">
    <property type="entry name" value="Cytochrome P450"/>
    <property type="match status" value="1"/>
</dbReference>
<dbReference type="EMBL" id="WVTB01000017">
    <property type="protein sequence ID" value="KAF3809259.1"/>
    <property type="molecule type" value="Genomic_DNA"/>
</dbReference>
<dbReference type="GO" id="GO:0016020">
    <property type="term" value="C:membrane"/>
    <property type="evidence" value="ECO:0007669"/>
    <property type="project" value="TreeGrafter"/>
</dbReference>
<dbReference type="PRINTS" id="PR00385">
    <property type="entry name" value="P450"/>
</dbReference>
<protein>
    <submittedName>
        <fullName evidence="5">Cytochrome P450 4g15</fullName>
    </submittedName>
</protein>
<dbReference type="AlphaFoldDB" id="A0A8H4CSF6"/>
<feature type="region of interest" description="Disordered" evidence="4">
    <location>
        <begin position="507"/>
        <end position="529"/>
    </location>
</feature>
<evidence type="ECO:0000313" key="6">
    <source>
        <dbReference type="Proteomes" id="UP000613401"/>
    </source>
</evidence>
<dbReference type="GO" id="GO:0005506">
    <property type="term" value="F:iron ion binding"/>
    <property type="evidence" value="ECO:0007669"/>
    <property type="project" value="InterPro"/>
</dbReference>
<reference evidence="5" key="1">
    <citation type="journal article" date="2020" name="Phytopathology">
        <title>Genome sequence and comparative analysis of Colletotrichum gloeosporioides isolated from Liriodendron leaves.</title>
        <authorList>
            <person name="Fu F.F."/>
            <person name="Hao Z."/>
            <person name="Wang P."/>
            <person name="Lu Y."/>
            <person name="Xue L.J."/>
            <person name="Wei G."/>
            <person name="Tian Y."/>
            <person name="Baishi H."/>
            <person name="Xu H."/>
            <person name="Shi J."/>
            <person name="Cheng T."/>
            <person name="Wang G."/>
            <person name="Yi Y."/>
            <person name="Chen J."/>
        </authorList>
    </citation>
    <scope>NUCLEOTIDE SEQUENCE</scope>
    <source>
        <strain evidence="5">Lc1</strain>
    </source>
</reference>
<dbReference type="PRINTS" id="PR00463">
    <property type="entry name" value="EP450I"/>
</dbReference>
<evidence type="ECO:0000313" key="5">
    <source>
        <dbReference type="EMBL" id="KAF3809259.1"/>
    </source>
</evidence>
<keyword evidence="3" id="KW-0349">Heme</keyword>
<feature type="compositionally biased region" description="Low complexity" evidence="4">
    <location>
        <begin position="736"/>
        <end position="747"/>
    </location>
</feature>
<dbReference type="PANTHER" id="PTHR41807">
    <property type="entry name" value="GLUTATHIONE TRANSFERASE 3"/>
    <property type="match status" value="1"/>
</dbReference>
<gene>
    <name evidence="5" type="ORF">GCG54_00011455</name>
</gene>
<dbReference type="SUPFAM" id="SSF48264">
    <property type="entry name" value="Cytochrome P450"/>
    <property type="match status" value="1"/>
</dbReference>
<name>A0A8H4CSF6_COLGL</name>
<proteinExistence type="predicted"/>
<dbReference type="PROSITE" id="PS00086">
    <property type="entry name" value="CYTOCHROME_P450"/>
    <property type="match status" value="1"/>
</dbReference>
<comment type="cofactor">
    <cofactor evidence="3">
        <name>heme</name>
        <dbReference type="ChEBI" id="CHEBI:30413"/>
    </cofactor>
</comment>
<dbReference type="Pfam" id="PF00067">
    <property type="entry name" value="p450"/>
    <property type="match status" value="1"/>
</dbReference>
<dbReference type="InterPro" id="IPR001128">
    <property type="entry name" value="Cyt_P450"/>
</dbReference>
<keyword evidence="2 3" id="KW-0408">Iron</keyword>
<dbReference type="RefSeq" id="XP_045268418.1">
    <property type="nucleotide sequence ID" value="XM_045411360.1"/>
</dbReference>
<keyword evidence="6" id="KW-1185">Reference proteome</keyword>
<dbReference type="InterPro" id="IPR017972">
    <property type="entry name" value="Cyt_P450_CS"/>
</dbReference>
<keyword evidence="1 3" id="KW-0479">Metal-binding</keyword>
<evidence type="ECO:0000256" key="1">
    <source>
        <dbReference type="ARBA" id="ARBA00022723"/>
    </source>
</evidence>
<dbReference type="GO" id="GO:0004497">
    <property type="term" value="F:monooxygenase activity"/>
    <property type="evidence" value="ECO:0007669"/>
    <property type="project" value="InterPro"/>
</dbReference>
<feature type="compositionally biased region" description="Basic and acidic residues" evidence="4">
    <location>
        <begin position="719"/>
        <end position="728"/>
    </location>
</feature>
<evidence type="ECO:0000256" key="4">
    <source>
        <dbReference type="SAM" id="MobiDB-lite"/>
    </source>
</evidence>
<dbReference type="Proteomes" id="UP000613401">
    <property type="component" value="Unassembled WGS sequence"/>
</dbReference>
<feature type="binding site" description="axial binding residue" evidence="3">
    <location>
        <position position="551"/>
    </location>
    <ligand>
        <name>heme</name>
        <dbReference type="ChEBI" id="CHEBI:30413"/>
    </ligand>
    <ligandPart>
        <name>Fe</name>
        <dbReference type="ChEBI" id="CHEBI:18248"/>
    </ligandPart>
</feature>
<dbReference type="GO" id="GO:0020037">
    <property type="term" value="F:heme binding"/>
    <property type="evidence" value="ECO:0007669"/>
    <property type="project" value="InterPro"/>
</dbReference>
<dbReference type="GeneID" id="69018581"/>
<dbReference type="InterPro" id="IPR038872">
    <property type="entry name" value="Put_GTT3"/>
</dbReference>
<evidence type="ECO:0000256" key="2">
    <source>
        <dbReference type="ARBA" id="ARBA00023004"/>
    </source>
</evidence>
<feature type="region of interest" description="Disordered" evidence="4">
    <location>
        <begin position="719"/>
        <end position="747"/>
    </location>
</feature>
<dbReference type="GO" id="GO:0016705">
    <property type="term" value="F:oxidoreductase activity, acting on paired donors, with incorporation or reduction of molecular oxygen"/>
    <property type="evidence" value="ECO:0007669"/>
    <property type="project" value="InterPro"/>
</dbReference>
<dbReference type="InterPro" id="IPR036396">
    <property type="entry name" value="Cyt_P450_sf"/>
</dbReference>
<reference evidence="5" key="2">
    <citation type="submission" date="2020-03" db="EMBL/GenBank/DDBJ databases">
        <authorList>
            <person name="Fu F.-F."/>
            <person name="Chen J."/>
        </authorList>
    </citation>
    <scope>NUCLEOTIDE SEQUENCE</scope>
    <source>
        <strain evidence="5">Lc1</strain>
    </source>
</reference>
<evidence type="ECO:0000256" key="3">
    <source>
        <dbReference type="PIRSR" id="PIRSR602401-1"/>
    </source>
</evidence>
<organism evidence="5 6">
    <name type="scientific">Colletotrichum gloeosporioides</name>
    <name type="common">Anthracnose fungus</name>
    <name type="synonym">Glomerella cingulata</name>
    <dbReference type="NCBI Taxonomy" id="474922"/>
    <lineage>
        <taxon>Eukaryota</taxon>
        <taxon>Fungi</taxon>
        <taxon>Dikarya</taxon>
        <taxon>Ascomycota</taxon>
        <taxon>Pezizomycotina</taxon>
        <taxon>Sordariomycetes</taxon>
        <taxon>Hypocreomycetidae</taxon>
        <taxon>Glomerellales</taxon>
        <taxon>Glomerellaceae</taxon>
        <taxon>Colletotrichum</taxon>
        <taxon>Colletotrichum gloeosporioides species complex</taxon>
    </lineage>
</organism>
<dbReference type="PANTHER" id="PTHR41807:SF1">
    <property type="entry name" value="GLUTATHIONE TRANSFERASE 3"/>
    <property type="match status" value="1"/>
</dbReference>
<sequence>MVSSIYALVGAVVAYGVYSYVSGLQRNIAEAKKSGLPYVVSPISPFSMLWQLTHKLWLPIIKTLPKTWWEDWLQVAIPNWSYDLLHEPFARHGETFMIVSPFQILILTDSAEAIHQITQQREKFPKLVETYAILKQFGENVLTTEGAAWRMHRKVTSATFNEKNAALVFAESIKQAQSMTQKWLGADGKGTKTIETLDHDTMRLALNIISYVGFGMRLLWPGQVLPAGTDPKLTKYSSLEAPPGHTMSFVDAIAEMLEHILVLLLVPRWLLKRLPFKYTKLAMDSHDNYVQYIDELMQDKIEDLQKGDHGDAGMDLMGQLVRSKYGNEGEINGGANGIVSKGKDSKIPQLSKSEITGNAFIMLVAGHETTANAMHFGCIEIACNPAVQRQLQKDIDGIFGDSDPSTWNYDSTVNPMLASMLGACMNETLRMTPAVTEIPKKVNPEGDGIVTLDGEKHALPRGAHISIVGVAAHRNPRNWPSKPSKVTDAVHDLNDYVPERWYRQNINGEQTEDKGGDTEDYGGYKGSDTSEKMFRPVRGSYVPFSDGPRSCLGRRIAQVEIIAALSVIFQRYSLELAVDEWASDAEVEAMSPAERAKLYKKAQDKCRQTLKTASTMLTLKLPHGTTVPLRIVPRGKERFRKSDLVELAELTGLTGYENQKKVDLEATLDEYLTENAFKFSTEPKLTPYYTSRAKAAGSPIKREAPSSEVVKSVRRRTTRVIEEIRPEPEPEEEEASSSSPEPAAASTALALRTPARNLSLASRIPLPATPADVAEAVDRHTVAIRERATELYDQSGIQEGTQAVRSSLSTVTSILFTVAAFEAWNLRAEVLPLRYAFTIPAIPALGTSFYPVYVPDAFLFVTSSFWSPVSLWTLTSVLIPSLFGYFYNLSAASHPQRREGSELTTVEYNVDPLVFSIVKALISFVVYGQKVTFGGWINENSIDRINGALYGEWKGILTGAAITGLVSLYDAVLKK</sequence>
<accession>A0A8H4CSF6</accession>
<dbReference type="InterPro" id="IPR002401">
    <property type="entry name" value="Cyt_P450_E_grp-I"/>
</dbReference>